<evidence type="ECO:0000313" key="2">
    <source>
        <dbReference type="Proteomes" id="UP000053455"/>
    </source>
</evidence>
<accession>A0A0H0XKQ2</accession>
<name>A0A0H0XKQ2_9SPHN</name>
<organism evidence="1 2">
    <name type="scientific">Aurantiacibacter marinus</name>
    <dbReference type="NCBI Taxonomy" id="874156"/>
    <lineage>
        <taxon>Bacteria</taxon>
        <taxon>Pseudomonadati</taxon>
        <taxon>Pseudomonadota</taxon>
        <taxon>Alphaproteobacteria</taxon>
        <taxon>Sphingomonadales</taxon>
        <taxon>Erythrobacteraceae</taxon>
        <taxon>Aurantiacibacter</taxon>
    </lineage>
</organism>
<dbReference type="PATRIC" id="fig|874156.12.peg.2605"/>
<proteinExistence type="predicted"/>
<reference evidence="1 2" key="1">
    <citation type="submission" date="2015-04" db="EMBL/GenBank/DDBJ databases">
        <title>The draft genome sequence of Erythrobacter marinus HWDM-33.</title>
        <authorList>
            <person name="Zhuang L."/>
            <person name="Liu Y."/>
            <person name="Shao Z."/>
        </authorList>
    </citation>
    <scope>NUCLEOTIDE SEQUENCE [LARGE SCALE GENOMIC DNA]</scope>
    <source>
        <strain evidence="1 2">HWDM-33</strain>
    </source>
</reference>
<dbReference type="STRING" id="874156.GCA_001021555_02613"/>
<evidence type="ECO:0000313" key="1">
    <source>
        <dbReference type="EMBL" id="KLI62909.1"/>
    </source>
</evidence>
<dbReference type="Proteomes" id="UP000053455">
    <property type="component" value="Unassembled WGS sequence"/>
</dbReference>
<dbReference type="OrthoDB" id="9801741at2"/>
<keyword evidence="2" id="KW-1185">Reference proteome</keyword>
<comment type="caution">
    <text evidence="1">The sequence shown here is derived from an EMBL/GenBank/DDBJ whole genome shotgun (WGS) entry which is preliminary data.</text>
</comment>
<dbReference type="EMBL" id="LBHU01000004">
    <property type="protein sequence ID" value="KLI62909.1"/>
    <property type="molecule type" value="Genomic_DNA"/>
</dbReference>
<protein>
    <submittedName>
        <fullName evidence="1">Uncharacterized protein</fullName>
    </submittedName>
</protein>
<gene>
    <name evidence="1" type="ORF">AAV99_12650</name>
</gene>
<sequence length="121" mass="13638">MSNWRLIKLELAPTEAFPHGSPSRCYLMRLPLDAGGMIDELARAFEPKRATLRRFWPNEPDQSGYVLKVPGGWAFSHTAGEVDLEPVLHLEDHPIRQGEYLTLTEPDGSRLPFRIVSIANA</sequence>
<dbReference type="AlphaFoldDB" id="A0A0H0XKQ2"/>